<proteinExistence type="predicted"/>
<dbReference type="GO" id="GO:0016301">
    <property type="term" value="F:kinase activity"/>
    <property type="evidence" value="ECO:0007669"/>
    <property type="project" value="UniProtKB-KW"/>
</dbReference>
<feature type="compositionally biased region" description="Basic and acidic residues" evidence="1">
    <location>
        <begin position="1"/>
        <end position="11"/>
    </location>
</feature>
<feature type="region of interest" description="Disordered" evidence="1">
    <location>
        <begin position="75"/>
        <end position="96"/>
    </location>
</feature>
<name>A0A5A7RIP1_STRAF</name>
<evidence type="ECO:0000313" key="2">
    <source>
        <dbReference type="EMBL" id="GER57107.1"/>
    </source>
</evidence>
<reference evidence="3" key="1">
    <citation type="journal article" date="2019" name="Curr. Biol.">
        <title>Genome Sequence of Striga asiatica Provides Insight into the Evolution of Plant Parasitism.</title>
        <authorList>
            <person name="Yoshida S."/>
            <person name="Kim S."/>
            <person name="Wafula E.K."/>
            <person name="Tanskanen J."/>
            <person name="Kim Y.M."/>
            <person name="Honaas L."/>
            <person name="Yang Z."/>
            <person name="Spallek T."/>
            <person name="Conn C.E."/>
            <person name="Ichihashi Y."/>
            <person name="Cheong K."/>
            <person name="Cui S."/>
            <person name="Der J.P."/>
            <person name="Gundlach H."/>
            <person name="Jiao Y."/>
            <person name="Hori C."/>
            <person name="Ishida J.K."/>
            <person name="Kasahara H."/>
            <person name="Kiba T."/>
            <person name="Kim M.S."/>
            <person name="Koo N."/>
            <person name="Laohavisit A."/>
            <person name="Lee Y.H."/>
            <person name="Lumba S."/>
            <person name="McCourt P."/>
            <person name="Mortimer J.C."/>
            <person name="Mutuku J.M."/>
            <person name="Nomura T."/>
            <person name="Sasaki-Sekimoto Y."/>
            <person name="Seto Y."/>
            <person name="Wang Y."/>
            <person name="Wakatake T."/>
            <person name="Sakakibara H."/>
            <person name="Demura T."/>
            <person name="Yamaguchi S."/>
            <person name="Yoneyama K."/>
            <person name="Manabe R.I."/>
            <person name="Nelson D.C."/>
            <person name="Schulman A.H."/>
            <person name="Timko M.P."/>
            <person name="dePamphilis C.W."/>
            <person name="Choi D."/>
            <person name="Shirasu K."/>
        </authorList>
    </citation>
    <scope>NUCLEOTIDE SEQUENCE [LARGE SCALE GENOMIC DNA]</scope>
    <source>
        <strain evidence="3">cv. UVA1</strain>
    </source>
</reference>
<keyword evidence="3" id="KW-1185">Reference proteome</keyword>
<sequence>MVRGRDAERLRATAGVVVGHGEEGEDGTERRMTARGGRGRPTEEGGVNSRPTTPFPSPTSTSITSSAVHAVLIPASQSTADLPPAPPTRSPHTPTVPPVSAQLPAGGRPIATTTTVQSSPPASVAIFLPDQLDVIFSIVQAAVPALFSLPLRSRRGLHHMHGEAPPWTKAEIDGEK</sequence>
<keyword evidence="2" id="KW-0808">Transferase</keyword>
<dbReference type="AlphaFoldDB" id="A0A5A7RIP1"/>
<feature type="region of interest" description="Disordered" evidence="1">
    <location>
        <begin position="1"/>
        <end position="63"/>
    </location>
</feature>
<dbReference type="Proteomes" id="UP000325081">
    <property type="component" value="Unassembled WGS sequence"/>
</dbReference>
<evidence type="ECO:0000256" key="1">
    <source>
        <dbReference type="SAM" id="MobiDB-lite"/>
    </source>
</evidence>
<accession>A0A5A7RIP1</accession>
<comment type="caution">
    <text evidence="2">The sequence shown here is derived from an EMBL/GenBank/DDBJ whole genome shotgun (WGS) entry which is preliminary data.</text>
</comment>
<keyword evidence="2" id="KW-0418">Kinase</keyword>
<feature type="compositionally biased region" description="Pro residues" evidence="1">
    <location>
        <begin position="83"/>
        <end position="96"/>
    </location>
</feature>
<evidence type="ECO:0000313" key="3">
    <source>
        <dbReference type="Proteomes" id="UP000325081"/>
    </source>
</evidence>
<organism evidence="2 3">
    <name type="scientific">Striga asiatica</name>
    <name type="common">Asiatic witchweed</name>
    <name type="synonym">Buchnera asiatica</name>
    <dbReference type="NCBI Taxonomy" id="4170"/>
    <lineage>
        <taxon>Eukaryota</taxon>
        <taxon>Viridiplantae</taxon>
        <taxon>Streptophyta</taxon>
        <taxon>Embryophyta</taxon>
        <taxon>Tracheophyta</taxon>
        <taxon>Spermatophyta</taxon>
        <taxon>Magnoliopsida</taxon>
        <taxon>eudicotyledons</taxon>
        <taxon>Gunneridae</taxon>
        <taxon>Pentapetalae</taxon>
        <taxon>asterids</taxon>
        <taxon>lamiids</taxon>
        <taxon>Lamiales</taxon>
        <taxon>Orobanchaceae</taxon>
        <taxon>Buchnereae</taxon>
        <taxon>Striga</taxon>
    </lineage>
</organism>
<dbReference type="EMBL" id="BKCP01013070">
    <property type="protein sequence ID" value="GER57107.1"/>
    <property type="molecule type" value="Genomic_DNA"/>
</dbReference>
<gene>
    <name evidence="2" type="ORF">STAS_34897</name>
</gene>
<protein>
    <submittedName>
        <fullName evidence="2">Protein kinase superfamily protein</fullName>
    </submittedName>
</protein>